<dbReference type="EMBL" id="WMLF01000134">
    <property type="protein sequence ID" value="MBB1244205.1"/>
    <property type="molecule type" value="Genomic_DNA"/>
</dbReference>
<dbReference type="InterPro" id="IPR048647">
    <property type="entry name" value="RlmA_N"/>
</dbReference>
<dbReference type="RefSeq" id="WP_182855557.1">
    <property type="nucleotide sequence ID" value="NZ_WMLF01000134.1"/>
</dbReference>
<reference evidence="4" key="1">
    <citation type="journal article" date="2020" name="Syst. Appl. Microbiol.">
        <title>Streptomyces alkaliterrae sp. nov., isolated from an alkaline soil, and emended descriptions of Streptomyces alkaliphilus, Streptomyces calidiresistens and Streptomyces durbertensis.</title>
        <authorList>
            <person name="Swiecimska M."/>
            <person name="Golinska P."/>
            <person name="Nouioui I."/>
            <person name="Wypij M."/>
            <person name="Rai M."/>
            <person name="Sangal V."/>
            <person name="Goodfellow M."/>
        </authorList>
    </citation>
    <scope>NUCLEOTIDE SEQUENCE [LARGE SCALE GENOMIC DNA]</scope>
    <source>
        <strain evidence="4">DSM 104538</strain>
    </source>
</reference>
<dbReference type="Pfam" id="PF13649">
    <property type="entry name" value="Methyltransf_25"/>
    <property type="match status" value="1"/>
</dbReference>
<organism evidence="3 4">
    <name type="scientific">Streptomyces durbertensis</name>
    <dbReference type="NCBI Taxonomy" id="2448886"/>
    <lineage>
        <taxon>Bacteria</taxon>
        <taxon>Bacillati</taxon>
        <taxon>Actinomycetota</taxon>
        <taxon>Actinomycetes</taxon>
        <taxon>Kitasatosporales</taxon>
        <taxon>Streptomycetaceae</taxon>
        <taxon>Streptomyces</taxon>
    </lineage>
</organism>
<accession>A0ABR6EFU1</accession>
<dbReference type="Gene3D" id="3.40.50.150">
    <property type="entry name" value="Vaccinia Virus protein VP39"/>
    <property type="match status" value="1"/>
</dbReference>
<dbReference type="SUPFAM" id="SSF53335">
    <property type="entry name" value="S-adenosyl-L-methionine-dependent methyltransferases"/>
    <property type="match status" value="1"/>
</dbReference>
<dbReference type="Proteomes" id="UP000766698">
    <property type="component" value="Unassembled WGS sequence"/>
</dbReference>
<dbReference type="PIRSF" id="PIRSF018249">
    <property type="entry name" value="MyrA_prd"/>
    <property type="match status" value="1"/>
</dbReference>
<name>A0ABR6EFU1_9ACTN</name>
<gene>
    <name evidence="3" type="ORF">GL263_11640</name>
</gene>
<dbReference type="InterPro" id="IPR029063">
    <property type="entry name" value="SAM-dependent_MTases_sf"/>
</dbReference>
<comment type="caution">
    <text evidence="3">The sequence shown here is derived from an EMBL/GenBank/DDBJ whole genome shotgun (WGS) entry which is preliminary data.</text>
</comment>
<evidence type="ECO:0000259" key="2">
    <source>
        <dbReference type="Pfam" id="PF21302"/>
    </source>
</evidence>
<proteinExistence type="predicted"/>
<feature type="domain" description="23S rRNA (guanine(745)-N(1))-methyltransferase N-terminal" evidence="2">
    <location>
        <begin position="10"/>
        <end position="44"/>
    </location>
</feature>
<evidence type="ECO:0000259" key="1">
    <source>
        <dbReference type="Pfam" id="PF13649"/>
    </source>
</evidence>
<keyword evidence="4" id="KW-1185">Reference proteome</keyword>
<dbReference type="GO" id="GO:0032259">
    <property type="term" value="P:methylation"/>
    <property type="evidence" value="ECO:0007669"/>
    <property type="project" value="UniProtKB-KW"/>
</dbReference>
<dbReference type="InterPro" id="IPR016718">
    <property type="entry name" value="rRNA_m1G-MeTrfase_A_prd"/>
</dbReference>
<dbReference type="CDD" id="cd02440">
    <property type="entry name" value="AdoMet_MTases"/>
    <property type="match status" value="1"/>
</dbReference>
<evidence type="ECO:0000313" key="3">
    <source>
        <dbReference type="EMBL" id="MBB1244205.1"/>
    </source>
</evidence>
<sequence>MREKAVRYLRCPHCAGSLSLDGRTLLCPERHSFDLARQGYANLLRRATRFHSDTPDMVGARADFLAAGHFRPLTDALAARAREAFEAAPGSPTDDGCVLDVGGGTGHYQAAVLDALPDGTEGVLLDISKPAVRRAARAHPRLSAVVADAWDGLPLADNAARLILNVFAPRDAAELRRVLRPDGTLLAVVPRPDHLAELVGALDLLRVEEEKADRLADRLAPHLLPADRREITATLTLDHTAVRQVVAMGPNSWHQDPARLAARVAELPPTVTTTLAVTLAAFRPAT</sequence>
<keyword evidence="3" id="KW-0808">Transferase</keyword>
<dbReference type="InterPro" id="IPR041698">
    <property type="entry name" value="Methyltransf_25"/>
</dbReference>
<dbReference type="GO" id="GO:0008168">
    <property type="term" value="F:methyltransferase activity"/>
    <property type="evidence" value="ECO:0007669"/>
    <property type="project" value="UniProtKB-KW"/>
</dbReference>
<dbReference type="Pfam" id="PF21302">
    <property type="entry name" value="Zn_ribbon_RlmA"/>
    <property type="match status" value="1"/>
</dbReference>
<keyword evidence="3" id="KW-0489">Methyltransferase</keyword>
<protein>
    <submittedName>
        <fullName evidence="3">Methyltransferase domain-containing protein</fullName>
    </submittedName>
</protein>
<feature type="domain" description="Methyltransferase" evidence="1">
    <location>
        <begin position="98"/>
        <end position="183"/>
    </location>
</feature>
<evidence type="ECO:0000313" key="4">
    <source>
        <dbReference type="Proteomes" id="UP000766698"/>
    </source>
</evidence>